<gene>
    <name evidence="1" type="ORF">SNOG_05202</name>
</gene>
<evidence type="ECO:0000313" key="2">
    <source>
        <dbReference type="Proteomes" id="UP000001055"/>
    </source>
</evidence>
<dbReference type="RefSeq" id="XP_001795611.1">
    <property type="nucleotide sequence ID" value="XM_001795559.1"/>
</dbReference>
<reference evidence="2" key="1">
    <citation type="journal article" date="2007" name="Plant Cell">
        <title>Dothideomycete-plant interactions illuminated by genome sequencing and EST analysis of the wheat pathogen Stagonospora nodorum.</title>
        <authorList>
            <person name="Hane J.K."/>
            <person name="Lowe R.G."/>
            <person name="Solomon P.S."/>
            <person name="Tan K.C."/>
            <person name="Schoch C.L."/>
            <person name="Spatafora J.W."/>
            <person name="Crous P.W."/>
            <person name="Kodira C."/>
            <person name="Birren B.W."/>
            <person name="Galagan J.E."/>
            <person name="Torriani S.F."/>
            <person name="McDonald B.A."/>
            <person name="Oliver R.P."/>
        </authorList>
    </citation>
    <scope>NUCLEOTIDE SEQUENCE [LARGE SCALE GENOMIC DNA]</scope>
    <source>
        <strain evidence="2">SN15 / ATCC MYA-4574 / FGSC 10173</strain>
    </source>
</reference>
<dbReference type="KEGG" id="pno:SNOG_05202"/>
<dbReference type="AlphaFoldDB" id="Q0USR2"/>
<name>Q0USR2_PHANO</name>
<protein>
    <submittedName>
        <fullName evidence="1">Uncharacterized protein</fullName>
    </submittedName>
</protein>
<dbReference type="EMBL" id="CH445331">
    <property type="protein sequence ID" value="EAT87593.1"/>
    <property type="molecule type" value="Genomic_DNA"/>
</dbReference>
<dbReference type="Proteomes" id="UP000001055">
    <property type="component" value="Unassembled WGS sequence"/>
</dbReference>
<evidence type="ECO:0000313" key="1">
    <source>
        <dbReference type="EMBL" id="EAT87593.1"/>
    </source>
</evidence>
<dbReference type="InParanoid" id="Q0USR2"/>
<accession>Q0USR2</accession>
<dbReference type="GeneID" id="5972486"/>
<organism evidence="1 2">
    <name type="scientific">Phaeosphaeria nodorum (strain SN15 / ATCC MYA-4574 / FGSC 10173)</name>
    <name type="common">Glume blotch fungus</name>
    <name type="synonym">Parastagonospora nodorum</name>
    <dbReference type="NCBI Taxonomy" id="321614"/>
    <lineage>
        <taxon>Eukaryota</taxon>
        <taxon>Fungi</taxon>
        <taxon>Dikarya</taxon>
        <taxon>Ascomycota</taxon>
        <taxon>Pezizomycotina</taxon>
        <taxon>Dothideomycetes</taxon>
        <taxon>Pleosporomycetidae</taxon>
        <taxon>Pleosporales</taxon>
        <taxon>Pleosporineae</taxon>
        <taxon>Phaeosphaeriaceae</taxon>
        <taxon>Parastagonospora</taxon>
    </lineage>
</organism>
<sequence length="193" mass="20749">MPSLYAAAGTLPSGYVDRLAARRPRSLASWPSWHRASGSPVSGATWAIGALTQRRHGIGGMAGQGNRIVCSANTGCIRDFEHNGHGCDFRSAVPGASIASISIWDPQVPSCRFLSAAVRAFPQPLPNRPYVTLPSTKLSSLAAVPSVAVLLSNQPLQLEHIVRSFAVSPNINSRVEPLPEPERIFSSPYRNRR</sequence>
<proteinExistence type="predicted"/>